<feature type="chain" id="PRO_5007863018" description="Secreted protein" evidence="1">
    <location>
        <begin position="21"/>
        <end position="71"/>
    </location>
</feature>
<evidence type="ECO:0000313" key="2">
    <source>
        <dbReference type="EMBL" id="KZT66815.1"/>
    </source>
</evidence>
<dbReference type="EMBL" id="KV429083">
    <property type="protein sequence ID" value="KZT66815.1"/>
    <property type="molecule type" value="Genomic_DNA"/>
</dbReference>
<evidence type="ECO:0008006" key="4">
    <source>
        <dbReference type="Google" id="ProtNLM"/>
    </source>
</evidence>
<accession>A0A165NCT6</accession>
<protein>
    <recommendedName>
        <fullName evidence="4">Secreted protein</fullName>
    </recommendedName>
</protein>
<dbReference type="Proteomes" id="UP000076727">
    <property type="component" value="Unassembled WGS sequence"/>
</dbReference>
<gene>
    <name evidence="2" type="ORF">DAEQUDRAFT_694978</name>
</gene>
<name>A0A165NCT6_9APHY</name>
<reference evidence="2 3" key="1">
    <citation type="journal article" date="2016" name="Mol. Biol. Evol.">
        <title>Comparative Genomics of Early-Diverging Mushroom-Forming Fungi Provides Insights into the Origins of Lignocellulose Decay Capabilities.</title>
        <authorList>
            <person name="Nagy L.G."/>
            <person name="Riley R."/>
            <person name="Tritt A."/>
            <person name="Adam C."/>
            <person name="Daum C."/>
            <person name="Floudas D."/>
            <person name="Sun H."/>
            <person name="Yadav J.S."/>
            <person name="Pangilinan J."/>
            <person name="Larsson K.H."/>
            <person name="Matsuura K."/>
            <person name="Barry K."/>
            <person name="Labutti K."/>
            <person name="Kuo R."/>
            <person name="Ohm R.A."/>
            <person name="Bhattacharya S.S."/>
            <person name="Shirouzu T."/>
            <person name="Yoshinaga Y."/>
            <person name="Martin F.M."/>
            <person name="Grigoriev I.V."/>
            <person name="Hibbett D.S."/>
        </authorList>
    </citation>
    <scope>NUCLEOTIDE SEQUENCE [LARGE SCALE GENOMIC DNA]</scope>
    <source>
        <strain evidence="2 3">L-15889</strain>
    </source>
</reference>
<proteinExistence type="predicted"/>
<dbReference type="AlphaFoldDB" id="A0A165NCT6"/>
<evidence type="ECO:0000313" key="3">
    <source>
        <dbReference type="Proteomes" id="UP000076727"/>
    </source>
</evidence>
<sequence>MWRRRLASAALCFCQAPAQMIRLLAIAQLGRVRTRLWLGWGLTCSIGYKSRKQPYVAPGLWPPNHRVLPHK</sequence>
<evidence type="ECO:0000256" key="1">
    <source>
        <dbReference type="SAM" id="SignalP"/>
    </source>
</evidence>
<keyword evidence="1" id="KW-0732">Signal</keyword>
<feature type="signal peptide" evidence="1">
    <location>
        <begin position="1"/>
        <end position="20"/>
    </location>
</feature>
<organism evidence="2 3">
    <name type="scientific">Daedalea quercina L-15889</name>
    <dbReference type="NCBI Taxonomy" id="1314783"/>
    <lineage>
        <taxon>Eukaryota</taxon>
        <taxon>Fungi</taxon>
        <taxon>Dikarya</taxon>
        <taxon>Basidiomycota</taxon>
        <taxon>Agaricomycotina</taxon>
        <taxon>Agaricomycetes</taxon>
        <taxon>Polyporales</taxon>
        <taxon>Fomitopsis</taxon>
    </lineage>
</organism>
<keyword evidence="3" id="KW-1185">Reference proteome</keyword>